<gene>
    <name evidence="1" type="ORF">QE417_001399</name>
</gene>
<proteinExistence type="predicted"/>
<evidence type="ECO:0000313" key="2">
    <source>
        <dbReference type="Proteomes" id="UP001258315"/>
    </source>
</evidence>
<organism evidence="1 2">
    <name type="scientific">Mucilaginibacter terrae</name>
    <dbReference type="NCBI Taxonomy" id="1955052"/>
    <lineage>
        <taxon>Bacteria</taxon>
        <taxon>Pseudomonadati</taxon>
        <taxon>Bacteroidota</taxon>
        <taxon>Sphingobacteriia</taxon>
        <taxon>Sphingobacteriales</taxon>
        <taxon>Sphingobacteriaceae</taxon>
        <taxon>Mucilaginibacter</taxon>
    </lineage>
</organism>
<evidence type="ECO:0000313" key="1">
    <source>
        <dbReference type="EMBL" id="MDT3402327.1"/>
    </source>
</evidence>
<dbReference type="RefSeq" id="WP_311948697.1">
    <property type="nucleotide sequence ID" value="NZ_JAVLVU010000001.1"/>
</dbReference>
<sequence>MEPLSPLCRFFSAIRKDGRISITHIGLFAALLESWLENGAQNPLCAYSHEVMKIAKISAQRTYHRCIRDLHDFGYVRYEPSFKRNVRSKVFLLL</sequence>
<accession>A0ABU3GRD3</accession>
<protein>
    <recommendedName>
        <fullName evidence="3">Helix-turn-helix domain-containing protein</fullName>
    </recommendedName>
</protein>
<evidence type="ECO:0008006" key="3">
    <source>
        <dbReference type="Google" id="ProtNLM"/>
    </source>
</evidence>
<name>A0ABU3GRD3_9SPHI</name>
<reference evidence="2" key="1">
    <citation type="submission" date="2023-07" db="EMBL/GenBank/DDBJ databases">
        <title>Functional and genomic diversity of the sorghum phyllosphere microbiome.</title>
        <authorList>
            <person name="Shade A."/>
        </authorList>
    </citation>
    <scope>NUCLEOTIDE SEQUENCE [LARGE SCALE GENOMIC DNA]</scope>
    <source>
        <strain evidence="2">SORGH_AS_0422</strain>
    </source>
</reference>
<dbReference type="Proteomes" id="UP001258315">
    <property type="component" value="Unassembled WGS sequence"/>
</dbReference>
<dbReference type="EMBL" id="JAVLVU010000001">
    <property type="protein sequence ID" value="MDT3402327.1"/>
    <property type="molecule type" value="Genomic_DNA"/>
</dbReference>
<keyword evidence="2" id="KW-1185">Reference proteome</keyword>
<comment type="caution">
    <text evidence="1">The sequence shown here is derived from an EMBL/GenBank/DDBJ whole genome shotgun (WGS) entry which is preliminary data.</text>
</comment>